<feature type="binding site" evidence="6">
    <location>
        <position position="105"/>
    </location>
    <ligand>
        <name>shikimate</name>
        <dbReference type="ChEBI" id="CHEBI:36208"/>
    </ligand>
</feature>
<comment type="catalytic activity">
    <reaction evidence="5 6">
        <text>shikimate + NADP(+) = 3-dehydroshikimate + NADPH + H(+)</text>
        <dbReference type="Rhea" id="RHEA:17737"/>
        <dbReference type="ChEBI" id="CHEBI:15378"/>
        <dbReference type="ChEBI" id="CHEBI:16630"/>
        <dbReference type="ChEBI" id="CHEBI:36208"/>
        <dbReference type="ChEBI" id="CHEBI:57783"/>
        <dbReference type="ChEBI" id="CHEBI:58349"/>
        <dbReference type="EC" id="1.1.1.25"/>
    </reaction>
</comment>
<dbReference type="CDD" id="cd01065">
    <property type="entry name" value="NAD_bind_Shikimate_DH"/>
    <property type="match status" value="1"/>
</dbReference>
<feature type="binding site" evidence="6">
    <location>
        <begin position="16"/>
        <end position="18"/>
    </location>
    <ligand>
        <name>shikimate</name>
        <dbReference type="ChEBI" id="CHEBI:36208"/>
    </ligand>
</feature>
<dbReference type="EMBL" id="JAGSPA010000001">
    <property type="protein sequence ID" value="MBV7255753.1"/>
    <property type="molecule type" value="Genomic_DNA"/>
</dbReference>
<comment type="pathway">
    <text evidence="1 6">Metabolic intermediate biosynthesis; chorismate biosynthesis; chorismate from D-erythrose 4-phosphate and phosphoenolpyruvate: step 4/7.</text>
</comment>
<dbReference type="InterPro" id="IPR022893">
    <property type="entry name" value="Shikimate_DH_fam"/>
</dbReference>
<feature type="binding site" evidence="6">
    <location>
        <begin position="151"/>
        <end position="156"/>
    </location>
    <ligand>
        <name>NADP(+)</name>
        <dbReference type="ChEBI" id="CHEBI:58349"/>
    </ligand>
</feature>
<keyword evidence="6" id="KW-0028">Amino-acid biosynthesis</keyword>
<dbReference type="HAMAP" id="MF_00222">
    <property type="entry name" value="Shikimate_DH_AroE"/>
    <property type="match status" value="1"/>
</dbReference>
<evidence type="ECO:0000313" key="10">
    <source>
        <dbReference type="EMBL" id="MBV7255753.1"/>
    </source>
</evidence>
<organism evidence="10 11">
    <name type="scientific">Pacificimonas pallii</name>
    <dbReference type="NCBI Taxonomy" id="2827236"/>
    <lineage>
        <taxon>Bacteria</taxon>
        <taxon>Pseudomonadati</taxon>
        <taxon>Pseudomonadota</taxon>
        <taxon>Alphaproteobacteria</taxon>
        <taxon>Sphingomonadales</taxon>
        <taxon>Sphingosinicellaceae</taxon>
        <taxon>Pacificimonas</taxon>
    </lineage>
</organism>
<dbReference type="InterPro" id="IPR013708">
    <property type="entry name" value="Shikimate_DH-bd_N"/>
</dbReference>
<evidence type="ECO:0000256" key="6">
    <source>
        <dbReference type="HAMAP-Rule" id="MF_00222"/>
    </source>
</evidence>
<protein>
    <recommendedName>
        <fullName evidence="2 6">Shikimate dehydrogenase (NADP(+))</fullName>
        <shortName evidence="6">SDH</shortName>
        <ecNumber evidence="2 6">1.1.1.25</ecNumber>
    </recommendedName>
</protein>
<comment type="caution">
    <text evidence="10">The sequence shown here is derived from an EMBL/GenBank/DDBJ whole genome shotgun (WGS) entry which is preliminary data.</text>
</comment>
<keyword evidence="4 6" id="KW-0057">Aromatic amino acid biosynthesis</keyword>
<evidence type="ECO:0000256" key="1">
    <source>
        <dbReference type="ARBA" id="ARBA00004871"/>
    </source>
</evidence>
<comment type="subunit">
    <text evidence="6">Homodimer.</text>
</comment>
<evidence type="ECO:0000259" key="7">
    <source>
        <dbReference type="Pfam" id="PF01488"/>
    </source>
</evidence>
<dbReference type="Pfam" id="PF18317">
    <property type="entry name" value="SDH_C"/>
    <property type="match status" value="1"/>
</dbReference>
<feature type="binding site" evidence="6">
    <location>
        <begin position="127"/>
        <end position="131"/>
    </location>
    <ligand>
        <name>NADP(+)</name>
        <dbReference type="ChEBI" id="CHEBI:58349"/>
    </ligand>
</feature>
<feature type="active site" description="Proton acceptor" evidence="6">
    <location>
        <position position="68"/>
    </location>
</feature>
<dbReference type="Proteomes" id="UP000722336">
    <property type="component" value="Unassembled WGS sequence"/>
</dbReference>
<evidence type="ECO:0000313" key="11">
    <source>
        <dbReference type="Proteomes" id="UP000722336"/>
    </source>
</evidence>
<feature type="domain" description="SDH C-terminal" evidence="9">
    <location>
        <begin position="236"/>
        <end position="257"/>
    </location>
</feature>
<feature type="binding site" evidence="6">
    <location>
        <position position="243"/>
    </location>
    <ligand>
        <name>shikimate</name>
        <dbReference type="ChEBI" id="CHEBI:36208"/>
    </ligand>
</feature>
<gene>
    <name evidence="6" type="primary">aroE</name>
    <name evidence="10" type="ORF">KCG44_03020</name>
</gene>
<keyword evidence="6" id="KW-0560">Oxidoreductase</keyword>
<dbReference type="EC" id="1.1.1.25" evidence="2 6"/>
<feature type="binding site" evidence="6">
    <location>
        <position position="215"/>
    </location>
    <ligand>
        <name>shikimate</name>
        <dbReference type="ChEBI" id="CHEBI:36208"/>
    </ligand>
</feature>
<dbReference type="Pfam" id="PF08501">
    <property type="entry name" value="Shikimate_dh_N"/>
    <property type="match status" value="1"/>
</dbReference>
<keyword evidence="11" id="KW-1185">Reference proteome</keyword>
<evidence type="ECO:0000256" key="2">
    <source>
        <dbReference type="ARBA" id="ARBA00012962"/>
    </source>
</evidence>
<feature type="binding site" evidence="6">
    <location>
        <position position="236"/>
    </location>
    <ligand>
        <name>NADP(+)</name>
        <dbReference type="ChEBI" id="CHEBI:58349"/>
    </ligand>
</feature>
<dbReference type="Pfam" id="PF01488">
    <property type="entry name" value="Shikimate_DH"/>
    <property type="match status" value="1"/>
</dbReference>
<sequence length="270" mass="28923">MTRPYAEVIGDPIAQSKSPLIHRFWLEKLGIDADYRHAHVLPAELGDYIAARRRDPLWRGCNVTAPHKQAVLAACHSITPDVNMIGAANTVANTDASGISAHNTDWQGFLRPLGQMYLGGRHAVVIGAGGAARAILYALRARGIGHVTMINRTRKKAAALLGDLQIVGDVQRPGMALPPADLLINASTLGMAGFSPLEIDIAPLPSHAAVYDIVYSPLETDLLRAARQRDLICLDGLGMLIGQAMAAFSVFFGEDAPHADEDDLRALLTS</sequence>
<dbReference type="RefSeq" id="WP_218444116.1">
    <property type="nucleotide sequence ID" value="NZ_JAGSPA010000001.1"/>
</dbReference>
<feature type="binding site" evidence="6">
    <location>
        <position position="64"/>
    </location>
    <ligand>
        <name>shikimate</name>
        <dbReference type="ChEBI" id="CHEBI:36208"/>
    </ligand>
</feature>
<comment type="function">
    <text evidence="6">Involved in the biosynthesis of the chorismate, which leads to the biosynthesis of aromatic amino acids. Catalyzes the reversible NADPH linked reduction of 3-dehydroshikimate (DHSA) to yield shikimate (SA).</text>
</comment>
<keyword evidence="3 6" id="KW-0521">NADP</keyword>
<evidence type="ECO:0000256" key="4">
    <source>
        <dbReference type="ARBA" id="ARBA00023141"/>
    </source>
</evidence>
<feature type="domain" description="Shikimate dehydrogenase substrate binding N-terminal" evidence="8">
    <location>
        <begin position="8"/>
        <end position="91"/>
    </location>
</feature>
<dbReference type="PANTHER" id="PTHR21089:SF1">
    <property type="entry name" value="BIFUNCTIONAL 3-DEHYDROQUINATE DEHYDRATASE_SHIKIMATE DEHYDROGENASE, CHLOROPLASTIC"/>
    <property type="match status" value="1"/>
</dbReference>
<dbReference type="InterPro" id="IPR041121">
    <property type="entry name" value="SDH_C"/>
</dbReference>
<evidence type="ECO:0000259" key="8">
    <source>
        <dbReference type="Pfam" id="PF08501"/>
    </source>
</evidence>
<evidence type="ECO:0000259" key="9">
    <source>
        <dbReference type="Pfam" id="PF18317"/>
    </source>
</evidence>
<feature type="binding site" evidence="6">
    <location>
        <position position="89"/>
    </location>
    <ligand>
        <name>shikimate</name>
        <dbReference type="ChEBI" id="CHEBI:36208"/>
    </ligand>
</feature>
<proteinExistence type="inferred from homology"/>
<dbReference type="InterPro" id="IPR006151">
    <property type="entry name" value="Shikm_DH/Glu-tRNA_Rdtase"/>
</dbReference>
<comment type="similarity">
    <text evidence="6">Belongs to the shikimate dehydrogenase family.</text>
</comment>
<feature type="binding site" evidence="6">
    <location>
        <position position="213"/>
    </location>
    <ligand>
        <name>NADP(+)</name>
        <dbReference type="ChEBI" id="CHEBI:58349"/>
    </ligand>
</feature>
<evidence type="ECO:0000256" key="3">
    <source>
        <dbReference type="ARBA" id="ARBA00022857"/>
    </source>
</evidence>
<dbReference type="PANTHER" id="PTHR21089">
    <property type="entry name" value="SHIKIMATE DEHYDROGENASE"/>
    <property type="match status" value="1"/>
</dbReference>
<feature type="domain" description="Quinate/shikimate 5-dehydrogenase/glutamyl-tRNA reductase" evidence="7">
    <location>
        <begin position="119"/>
        <end position="165"/>
    </location>
</feature>
<reference evidence="10 11" key="1">
    <citation type="submission" date="2021-04" db="EMBL/GenBank/DDBJ databases">
        <authorList>
            <person name="Pira H."/>
            <person name="Risdian C."/>
            <person name="Wink J."/>
        </authorList>
    </citation>
    <scope>NUCLEOTIDE SEQUENCE [LARGE SCALE GENOMIC DNA]</scope>
    <source>
        <strain evidence="10 11">WHA3</strain>
    </source>
</reference>
<accession>A0ABS6SCC8</accession>
<name>A0ABS6SCC8_9SPHN</name>
<comment type="caution">
    <text evidence="6">Lacks conserved residue(s) required for the propagation of feature annotation.</text>
</comment>
<evidence type="ECO:0000256" key="5">
    <source>
        <dbReference type="ARBA" id="ARBA00049442"/>
    </source>
</evidence>